<dbReference type="GO" id="GO:0120159">
    <property type="term" value="F:rRNA pseudouridine synthase activity"/>
    <property type="evidence" value="ECO:0007669"/>
    <property type="project" value="UniProtKB-ARBA"/>
</dbReference>
<dbReference type="InterPro" id="IPR050188">
    <property type="entry name" value="RluA_PseudoU_synthase"/>
</dbReference>
<evidence type="ECO:0000256" key="3">
    <source>
        <dbReference type="ARBA" id="ARBA00023235"/>
    </source>
</evidence>
<gene>
    <name evidence="8" type="ORF">EBQ10_00390</name>
</gene>
<dbReference type="EMBL" id="CP033905">
    <property type="protein sequence ID" value="AZR05904.1"/>
    <property type="molecule type" value="Genomic_DNA"/>
</dbReference>
<comment type="catalytic activity">
    <reaction evidence="1 6">
        <text>a uridine in RNA = a pseudouridine in RNA</text>
        <dbReference type="Rhea" id="RHEA:48348"/>
        <dbReference type="Rhea" id="RHEA-COMP:12068"/>
        <dbReference type="Rhea" id="RHEA-COMP:12069"/>
        <dbReference type="ChEBI" id="CHEBI:65314"/>
        <dbReference type="ChEBI" id="CHEBI:65315"/>
    </reaction>
</comment>
<dbReference type="InterPro" id="IPR006225">
    <property type="entry name" value="PsdUridine_synth_RluC/D"/>
</dbReference>
<dbReference type="PROSITE" id="PS50889">
    <property type="entry name" value="S4"/>
    <property type="match status" value="1"/>
</dbReference>
<sequence length="316" mass="33831">MKTYLVPDGLSGGRVDAALATMTGLSRAKCVQLIESGGVLLDGVVPKNGTKVVAGSVLEVELPVQQPPVLATPVAGMGILYEDSDIIVVDKPVGVAAHASQNFEGPNVLGALLASGVRLTTSGPQERQGIVHRLDVGTSGAMVVAKSERAYSVLKQAFRDRTVTKVYHALVQGHPDPMSGTVDAPIGRDMRHQWKMGVRANGKHAITHYDVIELMAGASLVEVHLETGRTHQIRVHMSAIRHPCVGDVMYGADPVQAEKLGLVRQWLHAVRLGFNHPTTGEYIECESAYPEDLEHALAIVREGMGSSHERVGSDNR</sequence>
<evidence type="ECO:0000256" key="1">
    <source>
        <dbReference type="ARBA" id="ARBA00000073"/>
    </source>
</evidence>
<protein>
    <recommendedName>
        <fullName evidence="6">Pseudouridine synthase</fullName>
        <ecNumber evidence="6">5.4.99.-</ecNumber>
    </recommendedName>
</protein>
<dbReference type="Proteomes" id="UP000275951">
    <property type="component" value="Chromosome"/>
</dbReference>
<dbReference type="SMART" id="SM00363">
    <property type="entry name" value="S4"/>
    <property type="match status" value="1"/>
</dbReference>
<dbReference type="SUPFAM" id="SSF55120">
    <property type="entry name" value="Pseudouridine synthase"/>
    <property type="match status" value="1"/>
</dbReference>
<keyword evidence="3 6" id="KW-0413">Isomerase</keyword>
<evidence type="ECO:0000256" key="2">
    <source>
        <dbReference type="ARBA" id="ARBA00010876"/>
    </source>
</evidence>
<dbReference type="PROSITE" id="PS01129">
    <property type="entry name" value="PSI_RLU"/>
    <property type="match status" value="1"/>
</dbReference>
<dbReference type="GO" id="GO:0003723">
    <property type="term" value="F:RNA binding"/>
    <property type="evidence" value="ECO:0007669"/>
    <property type="project" value="UniProtKB-KW"/>
</dbReference>
<feature type="domain" description="RNA-binding S4" evidence="7">
    <location>
        <begin position="13"/>
        <end position="75"/>
    </location>
</feature>
<evidence type="ECO:0000259" key="7">
    <source>
        <dbReference type="SMART" id="SM00363"/>
    </source>
</evidence>
<dbReference type="CDD" id="cd02869">
    <property type="entry name" value="PseudoU_synth_RluA_like"/>
    <property type="match status" value="1"/>
</dbReference>
<dbReference type="Gene3D" id="3.30.2350.10">
    <property type="entry name" value="Pseudouridine synthase"/>
    <property type="match status" value="1"/>
</dbReference>
<dbReference type="InterPro" id="IPR006224">
    <property type="entry name" value="PsdUridine_synth_RluA-like_CS"/>
</dbReference>
<accession>A0A3S9QIW4</accession>
<dbReference type="GO" id="GO:0000455">
    <property type="term" value="P:enzyme-directed rRNA pseudouridine synthesis"/>
    <property type="evidence" value="ECO:0007669"/>
    <property type="project" value="TreeGrafter"/>
</dbReference>
<dbReference type="CDD" id="cd00165">
    <property type="entry name" value="S4"/>
    <property type="match status" value="1"/>
</dbReference>
<evidence type="ECO:0000256" key="5">
    <source>
        <dbReference type="PROSITE-ProRule" id="PRU00182"/>
    </source>
</evidence>
<dbReference type="InterPro" id="IPR006145">
    <property type="entry name" value="PsdUridine_synth_RsuA/RluA"/>
</dbReference>
<dbReference type="NCBIfam" id="TIGR00005">
    <property type="entry name" value="rluA_subfam"/>
    <property type="match status" value="1"/>
</dbReference>
<dbReference type="InterPro" id="IPR002942">
    <property type="entry name" value="S4_RNA-bd"/>
</dbReference>
<dbReference type="PANTHER" id="PTHR21600">
    <property type="entry name" value="MITOCHONDRIAL RNA PSEUDOURIDINE SYNTHASE"/>
    <property type="match status" value="1"/>
</dbReference>
<comment type="similarity">
    <text evidence="2 6">Belongs to the pseudouridine synthase RluA family.</text>
</comment>
<dbReference type="AlphaFoldDB" id="A0A3S9QIW4"/>
<evidence type="ECO:0000256" key="4">
    <source>
        <dbReference type="PIRSR" id="PIRSR606225-1"/>
    </source>
</evidence>
<dbReference type="Gene3D" id="3.10.290.10">
    <property type="entry name" value="RNA-binding S4 domain"/>
    <property type="match status" value="1"/>
</dbReference>
<reference evidence="8 9" key="1">
    <citation type="submission" date="2018-11" db="EMBL/GenBank/DDBJ databases">
        <title>Multidrug-resistant genes are associated with an 42-kb island TGI1 carrying a complex class 1 integron in a Trueperella pyogenes.</title>
        <authorList>
            <person name="Dong W."/>
        </authorList>
    </citation>
    <scope>NUCLEOTIDE SEQUENCE [LARGE SCALE GENOMIC DNA]</scope>
    <source>
        <strain evidence="8 9">TP4</strain>
    </source>
</reference>
<dbReference type="SUPFAM" id="SSF55174">
    <property type="entry name" value="Alpha-L RNA-binding motif"/>
    <property type="match status" value="1"/>
</dbReference>
<comment type="function">
    <text evidence="6">Responsible for synthesis of pseudouridine from uracil.</text>
</comment>
<dbReference type="EC" id="5.4.99.-" evidence="6"/>
<dbReference type="Pfam" id="PF00849">
    <property type="entry name" value="PseudoU_synth_2"/>
    <property type="match status" value="1"/>
</dbReference>
<evidence type="ECO:0000313" key="8">
    <source>
        <dbReference type="EMBL" id="AZR05904.1"/>
    </source>
</evidence>
<evidence type="ECO:0000313" key="9">
    <source>
        <dbReference type="Proteomes" id="UP000275951"/>
    </source>
</evidence>
<evidence type="ECO:0000256" key="6">
    <source>
        <dbReference type="RuleBase" id="RU362028"/>
    </source>
</evidence>
<organism evidence="8 9">
    <name type="scientific">Trueperella pyogenes</name>
    <dbReference type="NCBI Taxonomy" id="1661"/>
    <lineage>
        <taxon>Bacteria</taxon>
        <taxon>Bacillati</taxon>
        <taxon>Actinomycetota</taxon>
        <taxon>Actinomycetes</taxon>
        <taxon>Actinomycetales</taxon>
        <taxon>Actinomycetaceae</taxon>
        <taxon>Trueperella</taxon>
    </lineage>
</organism>
<dbReference type="RefSeq" id="WP_108725920.1">
    <property type="nucleotide sequence ID" value="NZ_CP029001.1"/>
</dbReference>
<dbReference type="InterPro" id="IPR020103">
    <property type="entry name" value="PsdUridine_synth_cat_dom_sf"/>
</dbReference>
<dbReference type="PANTHER" id="PTHR21600:SF44">
    <property type="entry name" value="RIBOSOMAL LARGE SUBUNIT PSEUDOURIDINE SYNTHASE D"/>
    <property type="match status" value="1"/>
</dbReference>
<name>A0A3S9QIW4_9ACTO</name>
<feature type="active site" evidence="4">
    <location>
        <position position="135"/>
    </location>
</feature>
<keyword evidence="5" id="KW-0694">RNA-binding</keyword>
<dbReference type="InterPro" id="IPR036986">
    <property type="entry name" value="S4_RNA-bd_sf"/>
</dbReference>
<proteinExistence type="inferred from homology"/>